<dbReference type="AlphaFoldDB" id="A0AAJ8BXA8"/>
<evidence type="ECO:0000256" key="1">
    <source>
        <dbReference type="SAM" id="MobiDB-lite"/>
    </source>
</evidence>
<gene>
    <name evidence="2" type="ORF">An18g02880</name>
</gene>
<feature type="region of interest" description="Disordered" evidence="1">
    <location>
        <begin position="43"/>
        <end position="84"/>
    </location>
</feature>
<accession>A0AAJ8BXA8</accession>
<dbReference type="KEGG" id="ang:An18g02880"/>
<dbReference type="VEuPathDB" id="FungiDB:An18g02880"/>
<proteinExistence type="predicted"/>
<evidence type="ECO:0000313" key="2">
    <source>
        <dbReference type="RefSeq" id="XP_059605637.1"/>
    </source>
</evidence>
<dbReference type="RefSeq" id="XP_059605637.1">
    <property type="nucleotide sequence ID" value="XM_059745688.1"/>
</dbReference>
<protein>
    <submittedName>
        <fullName evidence="2">Uncharacterized protein</fullName>
    </submittedName>
</protein>
<feature type="compositionally biased region" description="Basic and acidic residues" evidence="1">
    <location>
        <begin position="44"/>
        <end position="53"/>
    </location>
</feature>
<reference evidence="2" key="2">
    <citation type="submission" date="2025-08" db="UniProtKB">
        <authorList>
            <consortium name="RefSeq"/>
        </authorList>
    </citation>
    <scope>IDENTIFICATION</scope>
</reference>
<dbReference type="GeneID" id="84593684"/>
<organism evidence="2">
    <name type="scientific">Aspergillus niger</name>
    <dbReference type="NCBI Taxonomy" id="5061"/>
    <lineage>
        <taxon>Eukaryota</taxon>
        <taxon>Fungi</taxon>
        <taxon>Dikarya</taxon>
        <taxon>Ascomycota</taxon>
        <taxon>Pezizomycotina</taxon>
        <taxon>Eurotiomycetes</taxon>
        <taxon>Eurotiomycetidae</taxon>
        <taxon>Eurotiales</taxon>
        <taxon>Aspergillaceae</taxon>
        <taxon>Aspergillus</taxon>
        <taxon>Aspergillus subgen. Circumdati</taxon>
    </lineage>
</organism>
<reference evidence="2" key="1">
    <citation type="submission" date="2025-02" db="EMBL/GenBank/DDBJ databases">
        <authorList>
            <consortium name="NCBI Genome Project"/>
        </authorList>
    </citation>
    <scope>NUCLEOTIDE SEQUENCE</scope>
</reference>
<sequence>MPYPCKGGVSVTFKIQQWLKKSKKRDTRLSVAEQSILALIPRQVGDRSEGESRARHKSLPRNTAEKAKRRRTRKFPPNVLDTRPAVSPLESSEVPFLASQRSNSVNGRQRLTIAASREAGDDAIICRFAGIDPTFYTCFWNCIRTLDKGQEATILKMQVAGQIGKLAIYTSRYESAYETAAASSLTLGNFPDRAGFARPLDTQSGMRRPTPALDLKQHGDAIAGYLPEQTVALLVEACVSMDMGRQLTDGQMIEVVDSSAEWTGRPPMLFADDKTARLDGTGSCFFSPLLGDN</sequence>
<name>A0AAJ8BXA8_ASPNG</name>